<accession>A0ABQ4Q3I2</accession>
<organism evidence="2 3">
    <name type="scientific">Noviherbaspirillum aridicola</name>
    <dbReference type="NCBI Taxonomy" id="2849687"/>
    <lineage>
        <taxon>Bacteria</taxon>
        <taxon>Pseudomonadati</taxon>
        <taxon>Pseudomonadota</taxon>
        <taxon>Betaproteobacteria</taxon>
        <taxon>Burkholderiales</taxon>
        <taxon>Oxalobacteraceae</taxon>
        <taxon>Noviherbaspirillum</taxon>
    </lineage>
</organism>
<dbReference type="EMBL" id="BPMK01000007">
    <property type="protein sequence ID" value="GIZ51738.1"/>
    <property type="molecule type" value="Genomic_DNA"/>
</dbReference>
<reference evidence="2 3" key="1">
    <citation type="journal article" date="2022" name="Int. J. Syst. Evol. Microbiol.">
        <title>Noviherbaspirillum aridicola sp. nov., isolated from an arid soil in Pakistan.</title>
        <authorList>
            <person name="Khan I.U."/>
            <person name="Saqib M."/>
            <person name="Amin A."/>
            <person name="Hussain F."/>
            <person name="Li L."/>
            <person name="Liu Y.H."/>
            <person name="Fang B.Z."/>
            <person name="Ahmed I."/>
            <person name="Li W.J."/>
        </authorList>
    </citation>
    <scope>NUCLEOTIDE SEQUENCE [LARGE SCALE GENOMIC DNA]</scope>
    <source>
        <strain evidence="2 3">NCCP-691</strain>
    </source>
</reference>
<evidence type="ECO:0000256" key="1">
    <source>
        <dbReference type="SAM" id="Coils"/>
    </source>
</evidence>
<gene>
    <name evidence="2" type="ORF">NCCP691_17520</name>
</gene>
<keyword evidence="3" id="KW-1185">Reference proteome</keyword>
<dbReference type="RefSeq" id="WP_220807907.1">
    <property type="nucleotide sequence ID" value="NZ_BPMK01000007.1"/>
</dbReference>
<evidence type="ECO:0008006" key="4">
    <source>
        <dbReference type="Google" id="ProtNLM"/>
    </source>
</evidence>
<comment type="caution">
    <text evidence="2">The sequence shown here is derived from an EMBL/GenBank/DDBJ whole genome shotgun (WGS) entry which is preliminary data.</text>
</comment>
<feature type="coiled-coil region" evidence="1">
    <location>
        <begin position="177"/>
        <end position="211"/>
    </location>
</feature>
<evidence type="ECO:0000313" key="3">
    <source>
        <dbReference type="Proteomes" id="UP000887222"/>
    </source>
</evidence>
<dbReference type="Proteomes" id="UP000887222">
    <property type="component" value="Unassembled WGS sequence"/>
</dbReference>
<evidence type="ECO:0000313" key="2">
    <source>
        <dbReference type="EMBL" id="GIZ51738.1"/>
    </source>
</evidence>
<name>A0ABQ4Q3I2_9BURK</name>
<protein>
    <recommendedName>
        <fullName evidence="4">Homeodomain-like domain-containing protein</fullName>
    </recommendedName>
</protein>
<keyword evidence="1" id="KW-0175">Coiled coil</keyword>
<sequence>MNLTKEHEQYLDWVRIQVCLVKSGHKTLAQVSEKYRACARRELEAEGYRESAKAPSLVLQWQREDRERAKQRMHELRAAGCEMYSPGQDVFTAVVREHLDGCEAGTYPTARATAEAVAGINAHKLLAKTSKKRMKQAFRDNKDHSAMKSICTVADYSTLTAVASGSVSSYLGALANSHKLARRLERIESKAAELDAELTAVRAEAVRANARLGLKDQGKDWKERARTILAADPGISNRKLGERVGVHESTIRKYRTDLTT</sequence>
<proteinExistence type="predicted"/>